<dbReference type="SUPFAM" id="SSF140990">
    <property type="entry name" value="FtsH protease domain-like"/>
    <property type="match status" value="1"/>
</dbReference>
<evidence type="ECO:0000256" key="16">
    <source>
        <dbReference type="SAM" id="MobiDB-lite"/>
    </source>
</evidence>
<dbReference type="EMBL" id="HBFR01033107">
    <property type="protein sequence ID" value="CAD8896926.1"/>
    <property type="molecule type" value="Transcribed_RNA"/>
</dbReference>
<evidence type="ECO:0000256" key="14">
    <source>
        <dbReference type="ARBA" id="ARBA00023128"/>
    </source>
</evidence>
<dbReference type="InterPro" id="IPR027417">
    <property type="entry name" value="P-loop_NTPase"/>
</dbReference>
<sequence>MFSAAHWHLSQRERRPPRFHPFIGLRGYKQISKVAIGPLKFNYIQKQNNLALYNSSPYSTVRTAISPLPLTAPPNNVLNQQPIRQFTGAIANIALKHLERTADRSSSNSLIQSSFLRRLRDAGHHEAVIQRFEYLARSPAYAVDSDAAQVYVDSLLHSNRPVNPQQLGILGESLAANGSHQGGAAEALRSLSASTKGEGKLSILTSMRNFANDGIMAGGAAAAGMGAAAQPATSAGLLQTNPQRPLHVSIVSQPPHSSAKQKTSFLRSSMKFVGPVIMCGVAITAFGALMDSGLSRPFSEFNKNNNMLSERPNTRFDEVKGCNEAKAELEEIVEYLKDASKFTRLGGKLPRGIMLKGPPGTGKTLLAKAIAGEAGVPFFYASGSSFEEMYVGVGASRVRSLFQQAKKEAPCIVFIDEIDAVGGNRSLKDQSALKQTLNELLVQMDGFEDNSGIIVIGATNFAQSLDPALLRPGRFDKHVQVSLPDVQGRKEILELFGGKTVLASDVDLNTLARGTPGMSGADLYNLVNQAAIQASVAGLSSVSHQVLEWAKDKILMGAERKSAVITPDTAKCTAYHEAGHALVNIFTQGANPIHKATIMPRGSSLGMVMQLPLGDQTSQNKKQMLAWMDVCMGGRVAEELIFGEDQVTSGAYSDLDSATSTARNMVTKYGFSGKLGKVHHDGKQGEKASEETRAIIDAEVRRLLDESYARATELLKKHKKEHVMLAEALMEYETLTGDEVRDLVLRGKKPKREVFNKKGDGSMGDQTLFGQIRGKVGARREQDQ</sequence>
<dbReference type="PANTHER" id="PTHR23076">
    <property type="entry name" value="METALLOPROTEASE M41 FTSH"/>
    <property type="match status" value="1"/>
</dbReference>
<dbReference type="GO" id="GO:0005524">
    <property type="term" value="F:ATP binding"/>
    <property type="evidence" value="ECO:0007669"/>
    <property type="project" value="UniProtKB-KW"/>
</dbReference>
<evidence type="ECO:0000256" key="4">
    <source>
        <dbReference type="ARBA" id="ARBA00010550"/>
    </source>
</evidence>
<evidence type="ECO:0000256" key="2">
    <source>
        <dbReference type="ARBA" id="ARBA00004325"/>
    </source>
</evidence>
<keyword evidence="13" id="KW-0482">Metalloprotease</keyword>
<accession>A0A7S1BUP1</accession>
<gene>
    <name evidence="18" type="ORF">CHYS00102_LOCUS24140</name>
</gene>
<dbReference type="InterPro" id="IPR003959">
    <property type="entry name" value="ATPase_AAA_core"/>
</dbReference>
<dbReference type="PANTHER" id="PTHR23076:SF97">
    <property type="entry name" value="ATP-DEPENDENT ZINC METALLOPROTEASE YME1L1"/>
    <property type="match status" value="1"/>
</dbReference>
<dbReference type="GO" id="GO:0006508">
    <property type="term" value="P:proteolysis"/>
    <property type="evidence" value="ECO:0007669"/>
    <property type="project" value="UniProtKB-KW"/>
</dbReference>
<keyword evidence="12" id="KW-1133">Transmembrane helix</keyword>
<comment type="similarity">
    <text evidence="3">In the C-terminal section; belongs to the peptidase M41 family.</text>
</comment>
<keyword evidence="8" id="KW-0547">Nucleotide-binding</keyword>
<keyword evidence="11" id="KW-0067">ATP-binding</keyword>
<evidence type="ECO:0000256" key="11">
    <source>
        <dbReference type="ARBA" id="ARBA00022840"/>
    </source>
</evidence>
<evidence type="ECO:0000256" key="15">
    <source>
        <dbReference type="ARBA" id="ARBA00023136"/>
    </source>
</evidence>
<feature type="domain" description="AAA+ ATPase" evidence="17">
    <location>
        <begin position="349"/>
        <end position="485"/>
    </location>
</feature>
<comment type="cofactor">
    <cofactor evidence="1">
        <name>Zn(2+)</name>
        <dbReference type="ChEBI" id="CHEBI:29105"/>
    </cofactor>
</comment>
<keyword evidence="9" id="KW-0378">Hydrolase</keyword>
<comment type="subcellular location">
    <subcellularLocation>
        <location evidence="2">Mitochondrion membrane</location>
    </subcellularLocation>
</comment>
<evidence type="ECO:0000256" key="8">
    <source>
        <dbReference type="ARBA" id="ARBA00022741"/>
    </source>
</evidence>
<organism evidence="18">
    <name type="scientific">Corethron hystrix</name>
    <dbReference type="NCBI Taxonomy" id="216773"/>
    <lineage>
        <taxon>Eukaryota</taxon>
        <taxon>Sar</taxon>
        <taxon>Stramenopiles</taxon>
        <taxon>Ochrophyta</taxon>
        <taxon>Bacillariophyta</taxon>
        <taxon>Coscinodiscophyceae</taxon>
        <taxon>Corethrophycidae</taxon>
        <taxon>Corethrales</taxon>
        <taxon>Corethraceae</taxon>
        <taxon>Corethron</taxon>
    </lineage>
</organism>
<name>A0A7S1BUP1_9STRA</name>
<dbReference type="PROSITE" id="PS00674">
    <property type="entry name" value="AAA"/>
    <property type="match status" value="1"/>
</dbReference>
<dbReference type="HAMAP" id="MF_01458">
    <property type="entry name" value="FtsH"/>
    <property type="match status" value="1"/>
</dbReference>
<dbReference type="FunFam" id="1.10.8.60:FF:000001">
    <property type="entry name" value="ATP-dependent zinc metalloprotease FtsH"/>
    <property type="match status" value="1"/>
</dbReference>
<dbReference type="InterPro" id="IPR000642">
    <property type="entry name" value="Peptidase_M41"/>
</dbReference>
<dbReference type="Pfam" id="PF00004">
    <property type="entry name" value="AAA"/>
    <property type="match status" value="1"/>
</dbReference>
<evidence type="ECO:0000313" key="18">
    <source>
        <dbReference type="EMBL" id="CAD8896926.1"/>
    </source>
</evidence>
<proteinExistence type="inferred from homology"/>
<evidence type="ECO:0000256" key="10">
    <source>
        <dbReference type="ARBA" id="ARBA00022833"/>
    </source>
</evidence>
<dbReference type="InterPro" id="IPR041569">
    <property type="entry name" value="AAA_lid_3"/>
</dbReference>
<dbReference type="GO" id="GO:0046872">
    <property type="term" value="F:metal ion binding"/>
    <property type="evidence" value="ECO:0007669"/>
    <property type="project" value="UniProtKB-KW"/>
</dbReference>
<evidence type="ECO:0000256" key="1">
    <source>
        <dbReference type="ARBA" id="ARBA00001947"/>
    </source>
</evidence>
<dbReference type="InterPro" id="IPR005936">
    <property type="entry name" value="FtsH"/>
</dbReference>
<dbReference type="AlphaFoldDB" id="A0A7S1BUP1"/>
<evidence type="ECO:0000256" key="6">
    <source>
        <dbReference type="ARBA" id="ARBA00022692"/>
    </source>
</evidence>
<dbReference type="CDD" id="cd19501">
    <property type="entry name" value="RecA-like_FtsH"/>
    <property type="match status" value="1"/>
</dbReference>
<evidence type="ECO:0000256" key="9">
    <source>
        <dbReference type="ARBA" id="ARBA00022801"/>
    </source>
</evidence>
<dbReference type="InterPro" id="IPR003593">
    <property type="entry name" value="AAA+_ATPase"/>
</dbReference>
<evidence type="ECO:0000256" key="7">
    <source>
        <dbReference type="ARBA" id="ARBA00022723"/>
    </source>
</evidence>
<dbReference type="InterPro" id="IPR037219">
    <property type="entry name" value="Peptidase_M41-like"/>
</dbReference>
<dbReference type="FunFam" id="1.20.58.760:FF:000002">
    <property type="entry name" value="ATP-dependent zinc metalloprotease FtsH"/>
    <property type="match status" value="1"/>
</dbReference>
<dbReference type="Gene3D" id="3.40.50.300">
    <property type="entry name" value="P-loop containing nucleotide triphosphate hydrolases"/>
    <property type="match status" value="1"/>
</dbReference>
<comment type="similarity">
    <text evidence="4">In the N-terminal section; belongs to the AAA ATPase family.</text>
</comment>
<dbReference type="GO" id="GO:0004176">
    <property type="term" value="F:ATP-dependent peptidase activity"/>
    <property type="evidence" value="ECO:0007669"/>
    <property type="project" value="InterPro"/>
</dbReference>
<evidence type="ECO:0000256" key="12">
    <source>
        <dbReference type="ARBA" id="ARBA00022989"/>
    </source>
</evidence>
<evidence type="ECO:0000259" key="17">
    <source>
        <dbReference type="SMART" id="SM00382"/>
    </source>
</evidence>
<keyword evidence="14" id="KW-0496">Mitochondrion</keyword>
<dbReference type="GO" id="GO:0016887">
    <property type="term" value="F:ATP hydrolysis activity"/>
    <property type="evidence" value="ECO:0007669"/>
    <property type="project" value="InterPro"/>
</dbReference>
<evidence type="ECO:0000256" key="3">
    <source>
        <dbReference type="ARBA" id="ARBA00010044"/>
    </source>
</evidence>
<evidence type="ECO:0000256" key="5">
    <source>
        <dbReference type="ARBA" id="ARBA00022670"/>
    </source>
</evidence>
<dbReference type="SMART" id="SM00382">
    <property type="entry name" value="AAA"/>
    <property type="match status" value="1"/>
</dbReference>
<dbReference type="GO" id="GO:0004222">
    <property type="term" value="F:metalloendopeptidase activity"/>
    <property type="evidence" value="ECO:0007669"/>
    <property type="project" value="InterPro"/>
</dbReference>
<protein>
    <recommendedName>
        <fullName evidence="17">AAA+ ATPase domain-containing protein</fullName>
    </recommendedName>
</protein>
<dbReference type="FunFam" id="3.40.50.300:FF:000195">
    <property type="entry name" value="ATP-dependent zinc metalloprotease FTSH 11"/>
    <property type="match status" value="1"/>
</dbReference>
<dbReference type="NCBIfam" id="TIGR01241">
    <property type="entry name" value="FtsH_fam"/>
    <property type="match status" value="1"/>
</dbReference>
<dbReference type="InterPro" id="IPR003960">
    <property type="entry name" value="ATPase_AAA_CS"/>
</dbReference>
<evidence type="ECO:0000256" key="13">
    <source>
        <dbReference type="ARBA" id="ARBA00023049"/>
    </source>
</evidence>
<dbReference type="SUPFAM" id="SSF52540">
    <property type="entry name" value="P-loop containing nucleoside triphosphate hydrolases"/>
    <property type="match status" value="1"/>
</dbReference>
<keyword evidence="5" id="KW-0645">Protease</keyword>
<dbReference type="Gene3D" id="1.10.8.60">
    <property type="match status" value="1"/>
</dbReference>
<keyword evidence="15" id="KW-0472">Membrane</keyword>
<keyword evidence="6" id="KW-0812">Transmembrane</keyword>
<dbReference type="Gene3D" id="1.20.58.760">
    <property type="entry name" value="Peptidase M41"/>
    <property type="match status" value="1"/>
</dbReference>
<dbReference type="Pfam" id="PF01434">
    <property type="entry name" value="Peptidase_M41"/>
    <property type="match status" value="1"/>
</dbReference>
<dbReference type="GO" id="GO:0031966">
    <property type="term" value="C:mitochondrial membrane"/>
    <property type="evidence" value="ECO:0007669"/>
    <property type="project" value="UniProtKB-SubCell"/>
</dbReference>
<feature type="region of interest" description="Disordered" evidence="16">
    <location>
        <begin position="754"/>
        <end position="784"/>
    </location>
</feature>
<reference evidence="18" key="1">
    <citation type="submission" date="2021-01" db="EMBL/GenBank/DDBJ databases">
        <authorList>
            <person name="Corre E."/>
            <person name="Pelletier E."/>
            <person name="Niang G."/>
            <person name="Scheremetjew M."/>
            <person name="Finn R."/>
            <person name="Kale V."/>
            <person name="Holt S."/>
            <person name="Cochrane G."/>
            <person name="Meng A."/>
            <person name="Brown T."/>
            <person name="Cohen L."/>
        </authorList>
    </citation>
    <scope>NUCLEOTIDE SEQUENCE</scope>
    <source>
        <strain evidence="18">308</strain>
    </source>
</reference>
<keyword evidence="10" id="KW-0862">Zinc</keyword>
<dbReference type="Pfam" id="PF17862">
    <property type="entry name" value="AAA_lid_3"/>
    <property type="match status" value="1"/>
</dbReference>
<keyword evidence="7" id="KW-0479">Metal-binding</keyword>